<keyword evidence="5" id="KW-1185">Reference proteome</keyword>
<dbReference type="CDD" id="cd01770">
    <property type="entry name" value="UBX_UBXN2"/>
    <property type="match status" value="1"/>
</dbReference>
<dbReference type="GO" id="GO:0000045">
    <property type="term" value="P:autophagosome assembly"/>
    <property type="evidence" value="ECO:0007669"/>
    <property type="project" value="TreeGrafter"/>
</dbReference>
<dbReference type="SMART" id="SM00166">
    <property type="entry name" value="UBX"/>
    <property type="match status" value="1"/>
</dbReference>
<feature type="domain" description="UBX" evidence="2">
    <location>
        <begin position="205"/>
        <end position="282"/>
    </location>
</feature>
<comment type="caution">
    <text evidence="4">The sequence shown here is derived from an EMBL/GenBank/DDBJ whole genome shotgun (WGS) entry which is preliminary data.</text>
</comment>
<dbReference type="Proteomes" id="UP001152747">
    <property type="component" value="Unassembled WGS sequence"/>
</dbReference>
<feature type="compositionally biased region" description="Basic and acidic residues" evidence="1">
    <location>
        <begin position="17"/>
        <end position="30"/>
    </location>
</feature>
<dbReference type="InterPro" id="IPR012989">
    <property type="entry name" value="SEP_domain"/>
</dbReference>
<evidence type="ECO:0000256" key="1">
    <source>
        <dbReference type="SAM" id="MobiDB-lite"/>
    </source>
</evidence>
<dbReference type="Gene3D" id="3.30.420.210">
    <property type="entry name" value="SEP domain"/>
    <property type="match status" value="1"/>
</dbReference>
<dbReference type="OrthoDB" id="274641at2759"/>
<evidence type="ECO:0000259" key="3">
    <source>
        <dbReference type="PROSITE" id="PS51399"/>
    </source>
</evidence>
<accession>A0A9P1IU78</accession>
<dbReference type="AlphaFoldDB" id="A0A9P1IU78"/>
<organism evidence="4 5">
    <name type="scientific">Caenorhabditis angaria</name>
    <dbReference type="NCBI Taxonomy" id="860376"/>
    <lineage>
        <taxon>Eukaryota</taxon>
        <taxon>Metazoa</taxon>
        <taxon>Ecdysozoa</taxon>
        <taxon>Nematoda</taxon>
        <taxon>Chromadorea</taxon>
        <taxon>Rhabditida</taxon>
        <taxon>Rhabditina</taxon>
        <taxon>Rhabditomorpha</taxon>
        <taxon>Rhabditoidea</taxon>
        <taxon>Rhabditidae</taxon>
        <taxon>Peloderinae</taxon>
        <taxon>Caenorhabditis</taxon>
    </lineage>
</organism>
<protein>
    <recommendedName>
        <fullName evidence="6">NSFL1 cofactor p47</fullName>
    </recommendedName>
</protein>
<dbReference type="GO" id="GO:0061025">
    <property type="term" value="P:membrane fusion"/>
    <property type="evidence" value="ECO:0007669"/>
    <property type="project" value="TreeGrafter"/>
</dbReference>
<feature type="region of interest" description="Disordered" evidence="1">
    <location>
        <begin position="1"/>
        <end position="52"/>
    </location>
</feature>
<dbReference type="SMART" id="SM00553">
    <property type="entry name" value="SEP"/>
    <property type="match status" value="1"/>
</dbReference>
<dbReference type="GO" id="GO:0007030">
    <property type="term" value="P:Golgi organization"/>
    <property type="evidence" value="ECO:0007669"/>
    <property type="project" value="TreeGrafter"/>
</dbReference>
<dbReference type="InterPro" id="IPR029071">
    <property type="entry name" value="Ubiquitin-like_domsf"/>
</dbReference>
<dbReference type="SUPFAM" id="SSF54236">
    <property type="entry name" value="Ubiquitin-like"/>
    <property type="match status" value="1"/>
</dbReference>
<name>A0A9P1IU78_9PELO</name>
<dbReference type="GO" id="GO:0043130">
    <property type="term" value="F:ubiquitin binding"/>
    <property type="evidence" value="ECO:0007669"/>
    <property type="project" value="TreeGrafter"/>
</dbReference>
<feature type="domain" description="SEP" evidence="3">
    <location>
        <begin position="84"/>
        <end position="149"/>
    </location>
</feature>
<dbReference type="GO" id="GO:0005634">
    <property type="term" value="C:nucleus"/>
    <property type="evidence" value="ECO:0007669"/>
    <property type="project" value="TreeGrafter"/>
</dbReference>
<dbReference type="PANTHER" id="PTHR23333">
    <property type="entry name" value="UBX DOMAIN CONTAINING PROTEIN"/>
    <property type="match status" value="1"/>
</dbReference>
<evidence type="ECO:0000259" key="2">
    <source>
        <dbReference type="PROSITE" id="PS50033"/>
    </source>
</evidence>
<evidence type="ECO:0000313" key="4">
    <source>
        <dbReference type="EMBL" id="CAI5449473.1"/>
    </source>
</evidence>
<dbReference type="SUPFAM" id="SSF102848">
    <property type="entry name" value="NSFL1 (p97 ATPase) cofactor p47, SEP domain"/>
    <property type="match status" value="1"/>
</dbReference>
<proteinExistence type="predicted"/>
<evidence type="ECO:0000313" key="5">
    <source>
        <dbReference type="Proteomes" id="UP001152747"/>
    </source>
</evidence>
<sequence length="284" mass="30981">MSRNIRTFNDLGGGNDSHSDNDSEGEDSRPQDFYVGSGQQVQGPPGGRARRPNEVFNQVLDSARANGADALTADQLAAEQPGDVLRVNMYIWTNGFSIDNGPLRAIDEPSSREFLRAIMAGKVPAEIEQLHQGKKIDFHIEKKGCEYEPPKMKAFDGAGVRLGNVVPSVVGESSSSSQAPVVPVPSADEAVKNLENAKKELALDQTQPTTNLQIRLLNNQRLVGTFNQSHTVSAVRNYICTAHPELLYQPFVIATTYPRKDIDDETQTLKDANLLNAALALREA</sequence>
<dbReference type="Pfam" id="PF00789">
    <property type="entry name" value="UBX"/>
    <property type="match status" value="1"/>
</dbReference>
<dbReference type="GO" id="GO:0031468">
    <property type="term" value="P:nuclear membrane reassembly"/>
    <property type="evidence" value="ECO:0007669"/>
    <property type="project" value="TreeGrafter"/>
</dbReference>
<dbReference type="InterPro" id="IPR036241">
    <property type="entry name" value="NSFL1C_SEP_dom_sf"/>
</dbReference>
<dbReference type="InterPro" id="IPR001012">
    <property type="entry name" value="UBX_dom"/>
</dbReference>
<dbReference type="Gene3D" id="3.10.20.90">
    <property type="entry name" value="Phosphatidylinositol 3-kinase Catalytic Subunit, Chain A, domain 1"/>
    <property type="match status" value="1"/>
</dbReference>
<evidence type="ECO:0008006" key="6">
    <source>
        <dbReference type="Google" id="ProtNLM"/>
    </source>
</evidence>
<dbReference type="GO" id="GO:0043161">
    <property type="term" value="P:proteasome-mediated ubiquitin-dependent protein catabolic process"/>
    <property type="evidence" value="ECO:0007669"/>
    <property type="project" value="TreeGrafter"/>
</dbReference>
<dbReference type="GO" id="GO:0005829">
    <property type="term" value="C:cytosol"/>
    <property type="evidence" value="ECO:0007669"/>
    <property type="project" value="TreeGrafter"/>
</dbReference>
<dbReference type="PROSITE" id="PS51399">
    <property type="entry name" value="SEP"/>
    <property type="match status" value="1"/>
</dbReference>
<gene>
    <name evidence="4" type="ORF">CAMP_LOCUS12110</name>
</gene>
<dbReference type="PANTHER" id="PTHR23333:SF20">
    <property type="entry name" value="NSFL1 COFACTOR P47"/>
    <property type="match status" value="1"/>
</dbReference>
<dbReference type="EMBL" id="CANHGI010000004">
    <property type="protein sequence ID" value="CAI5449473.1"/>
    <property type="molecule type" value="Genomic_DNA"/>
</dbReference>
<dbReference type="PROSITE" id="PS50033">
    <property type="entry name" value="UBX"/>
    <property type="match status" value="1"/>
</dbReference>
<dbReference type="Pfam" id="PF08059">
    <property type="entry name" value="SEP"/>
    <property type="match status" value="1"/>
</dbReference>
<reference evidence="4" key="1">
    <citation type="submission" date="2022-11" db="EMBL/GenBank/DDBJ databases">
        <authorList>
            <person name="Kikuchi T."/>
        </authorList>
    </citation>
    <scope>NUCLEOTIDE SEQUENCE</scope>
    <source>
        <strain evidence="4">PS1010</strain>
    </source>
</reference>